<comment type="caution">
    <text evidence="1">The sequence shown here is derived from an EMBL/GenBank/DDBJ whole genome shotgun (WGS) entry which is preliminary data.</text>
</comment>
<sequence>MSTIYLDPVAMGAVAVAIGEHAREVDTAIGDLESACAAEVPPSLSGWLADELHDIAVHARLAEVLYVVAALDTALRAQQIQADQSLATAVPALDAPSLGDVVASPDPGPLVVGSNAPVVVGTRPWDTAVTFVDPGPLVISTYTPVTVGSRPDPRLEMQSQFAPFLTHAMDPGTAVAPYGLTPTEGGRYVDRYGREGYMNDVYLAPNSTQGRRS</sequence>
<dbReference type="AlphaFoldDB" id="A0A4Q2S8Y2"/>
<dbReference type="Proteomes" id="UP000293291">
    <property type="component" value="Unassembled WGS sequence"/>
</dbReference>
<proteinExistence type="predicted"/>
<dbReference type="RefSeq" id="WP_129456175.1">
    <property type="nucleotide sequence ID" value="NZ_JACXYX010000005.1"/>
</dbReference>
<accession>A0A4Q2S8Y2</accession>
<reference evidence="1 2" key="1">
    <citation type="submission" date="2019-01" db="EMBL/GenBank/DDBJ databases">
        <title>Novel species of Nocardioides.</title>
        <authorList>
            <person name="Liu Q."/>
            <person name="Xin Y.-H."/>
        </authorList>
    </citation>
    <scope>NUCLEOTIDE SEQUENCE [LARGE SCALE GENOMIC DNA]</scope>
    <source>
        <strain evidence="1 2">CGMCC 4.6875</strain>
    </source>
</reference>
<dbReference type="EMBL" id="SDWU01000018">
    <property type="protein sequence ID" value="RYB99644.1"/>
    <property type="molecule type" value="Genomic_DNA"/>
</dbReference>
<gene>
    <name evidence="1" type="ORF">EUA07_15980</name>
</gene>
<organism evidence="1 2">
    <name type="scientific">Nocardioides ganghwensis</name>
    <dbReference type="NCBI Taxonomy" id="252230"/>
    <lineage>
        <taxon>Bacteria</taxon>
        <taxon>Bacillati</taxon>
        <taxon>Actinomycetota</taxon>
        <taxon>Actinomycetes</taxon>
        <taxon>Propionibacteriales</taxon>
        <taxon>Nocardioidaceae</taxon>
        <taxon>Nocardioides</taxon>
    </lineage>
</organism>
<dbReference type="OrthoDB" id="3791677at2"/>
<protein>
    <submittedName>
        <fullName evidence="1">Uncharacterized protein</fullName>
    </submittedName>
</protein>
<evidence type="ECO:0000313" key="1">
    <source>
        <dbReference type="EMBL" id="RYB99644.1"/>
    </source>
</evidence>
<keyword evidence="2" id="KW-1185">Reference proteome</keyword>
<evidence type="ECO:0000313" key="2">
    <source>
        <dbReference type="Proteomes" id="UP000293291"/>
    </source>
</evidence>
<name>A0A4Q2S8Y2_9ACTN</name>